<reference evidence="2" key="1">
    <citation type="journal article" date="2023" name="Nat. Plants">
        <title>Single-cell RNA sequencing provides a high-resolution roadmap for understanding the multicellular compartmentation of specialized metabolism.</title>
        <authorList>
            <person name="Sun S."/>
            <person name="Shen X."/>
            <person name="Li Y."/>
            <person name="Li Y."/>
            <person name="Wang S."/>
            <person name="Li R."/>
            <person name="Zhang H."/>
            <person name="Shen G."/>
            <person name="Guo B."/>
            <person name="Wei J."/>
            <person name="Xu J."/>
            <person name="St-Pierre B."/>
            <person name="Chen S."/>
            <person name="Sun C."/>
        </authorList>
    </citation>
    <scope>NUCLEOTIDE SEQUENCE [LARGE SCALE GENOMIC DNA]</scope>
</reference>
<keyword evidence="2" id="KW-1185">Reference proteome</keyword>
<organism evidence="1 2">
    <name type="scientific">Catharanthus roseus</name>
    <name type="common">Madagascar periwinkle</name>
    <name type="synonym">Vinca rosea</name>
    <dbReference type="NCBI Taxonomy" id="4058"/>
    <lineage>
        <taxon>Eukaryota</taxon>
        <taxon>Viridiplantae</taxon>
        <taxon>Streptophyta</taxon>
        <taxon>Embryophyta</taxon>
        <taxon>Tracheophyta</taxon>
        <taxon>Spermatophyta</taxon>
        <taxon>Magnoliopsida</taxon>
        <taxon>eudicotyledons</taxon>
        <taxon>Gunneridae</taxon>
        <taxon>Pentapetalae</taxon>
        <taxon>asterids</taxon>
        <taxon>lamiids</taxon>
        <taxon>Gentianales</taxon>
        <taxon>Apocynaceae</taxon>
        <taxon>Rauvolfioideae</taxon>
        <taxon>Vinceae</taxon>
        <taxon>Catharanthinae</taxon>
        <taxon>Catharanthus</taxon>
    </lineage>
</organism>
<evidence type="ECO:0000313" key="2">
    <source>
        <dbReference type="Proteomes" id="UP001060085"/>
    </source>
</evidence>
<sequence length="138" mass="15665">MGLLTFNRFIGHSKSEIQGGFLGFRGFYRELMEGLIEIYVGKAYISNKKEELDFESNEVGIDSHQNDYLPVSSACFHERFQCKVADKIRNSEGCQDETTFGVDLKDIYTGVSNDDINTSERGCRQTFGLQNVEATFHL</sequence>
<dbReference type="EMBL" id="CM044703">
    <property type="protein sequence ID" value="KAI5672605.1"/>
    <property type="molecule type" value="Genomic_DNA"/>
</dbReference>
<dbReference type="Proteomes" id="UP001060085">
    <property type="component" value="Linkage Group LG03"/>
</dbReference>
<name>A0ACC0BIT6_CATRO</name>
<evidence type="ECO:0000313" key="1">
    <source>
        <dbReference type="EMBL" id="KAI5672605.1"/>
    </source>
</evidence>
<protein>
    <submittedName>
        <fullName evidence="1">Uncharacterized protein</fullName>
    </submittedName>
</protein>
<proteinExistence type="predicted"/>
<gene>
    <name evidence="1" type="ORF">M9H77_12969</name>
</gene>
<comment type="caution">
    <text evidence="1">The sequence shown here is derived from an EMBL/GenBank/DDBJ whole genome shotgun (WGS) entry which is preliminary data.</text>
</comment>
<accession>A0ACC0BIT6</accession>